<name>A0A2P2M0D2_RHIMU</name>
<evidence type="ECO:0000313" key="4">
    <source>
        <dbReference type="EMBL" id="MBX23684.1"/>
    </source>
</evidence>
<organism evidence="4">
    <name type="scientific">Rhizophora mucronata</name>
    <name type="common">Asiatic mangrove</name>
    <dbReference type="NCBI Taxonomy" id="61149"/>
    <lineage>
        <taxon>Eukaryota</taxon>
        <taxon>Viridiplantae</taxon>
        <taxon>Streptophyta</taxon>
        <taxon>Embryophyta</taxon>
        <taxon>Tracheophyta</taxon>
        <taxon>Spermatophyta</taxon>
        <taxon>Magnoliopsida</taxon>
        <taxon>eudicotyledons</taxon>
        <taxon>Gunneridae</taxon>
        <taxon>Pentapetalae</taxon>
        <taxon>rosids</taxon>
        <taxon>fabids</taxon>
        <taxon>Malpighiales</taxon>
        <taxon>Rhizophoraceae</taxon>
        <taxon>Rhizophora</taxon>
    </lineage>
</organism>
<dbReference type="AlphaFoldDB" id="A0A2P2M0D2"/>
<evidence type="ECO:0000256" key="1">
    <source>
        <dbReference type="ARBA" id="ARBA00007626"/>
    </source>
</evidence>
<dbReference type="InterPro" id="IPR011990">
    <property type="entry name" value="TPR-like_helical_dom_sf"/>
</dbReference>
<dbReference type="Gene3D" id="1.25.40.10">
    <property type="entry name" value="Tetratricopeptide repeat domain"/>
    <property type="match status" value="4"/>
</dbReference>
<dbReference type="Pfam" id="PF13041">
    <property type="entry name" value="PPR_2"/>
    <property type="match status" value="1"/>
</dbReference>
<dbReference type="PROSITE" id="PS51375">
    <property type="entry name" value="PPR"/>
    <property type="match status" value="6"/>
</dbReference>
<dbReference type="Pfam" id="PF12854">
    <property type="entry name" value="PPR_1"/>
    <property type="match status" value="1"/>
</dbReference>
<accession>A0A2P2M0D2</accession>
<comment type="similarity">
    <text evidence="1">Belongs to the PPR family. P subfamily.</text>
</comment>
<evidence type="ECO:0008006" key="5">
    <source>
        <dbReference type="Google" id="ProtNLM"/>
    </source>
</evidence>
<evidence type="ECO:0000256" key="3">
    <source>
        <dbReference type="PROSITE-ProRule" id="PRU00708"/>
    </source>
</evidence>
<keyword evidence="2" id="KW-0677">Repeat</keyword>
<dbReference type="NCBIfam" id="TIGR00756">
    <property type="entry name" value="PPR"/>
    <property type="match status" value="6"/>
</dbReference>
<feature type="repeat" description="PPR" evidence="3">
    <location>
        <begin position="435"/>
        <end position="469"/>
    </location>
</feature>
<feature type="repeat" description="PPR" evidence="3">
    <location>
        <begin position="470"/>
        <end position="504"/>
    </location>
</feature>
<dbReference type="EMBL" id="GGEC01043200">
    <property type="protein sequence ID" value="MBX23684.1"/>
    <property type="molecule type" value="Transcribed_RNA"/>
</dbReference>
<protein>
    <recommendedName>
        <fullName evidence="5">Pentatricopeptide repeat-containing protein</fullName>
    </recommendedName>
</protein>
<feature type="repeat" description="PPR" evidence="3">
    <location>
        <begin position="155"/>
        <end position="189"/>
    </location>
</feature>
<dbReference type="Pfam" id="PF01535">
    <property type="entry name" value="PPR"/>
    <property type="match status" value="2"/>
</dbReference>
<dbReference type="EMBL" id="GGEC01043198">
    <property type="protein sequence ID" value="MBX23682.1"/>
    <property type="molecule type" value="Transcribed_RNA"/>
</dbReference>
<reference evidence="4" key="1">
    <citation type="submission" date="2018-02" db="EMBL/GenBank/DDBJ databases">
        <title>Rhizophora mucronata_Transcriptome.</title>
        <authorList>
            <person name="Meera S.P."/>
            <person name="Sreeshan A."/>
            <person name="Augustine A."/>
        </authorList>
    </citation>
    <scope>NUCLEOTIDE SEQUENCE</scope>
    <source>
        <tissue evidence="4">Leaf</tissue>
    </source>
</reference>
<evidence type="ECO:0000256" key="2">
    <source>
        <dbReference type="ARBA" id="ARBA00022737"/>
    </source>
</evidence>
<feature type="repeat" description="PPR" evidence="3">
    <location>
        <begin position="226"/>
        <end position="260"/>
    </location>
</feature>
<sequence length="552" mass="61645">MRPAATELATRISRALITASLNNGYPTRSWTPSLEQTLHKLGCRDSLSPLLVARVIDPHLLTHHWLALGFFNWASQQPGFTHTSLTYQSVLKSLSLSRQLNAIESLLKQVRTQKITLDSSIFCSVINALLQGKKTQNAFWVFNNEEVKSRILDIGPETCNFLLAALASDGCLDNALKLFDEMTRRGVAFSTLGFGVFLWKFCRNGDLGRALSMLDQVKKGNPMINGSIIAVLVVHGLCQASRLSEALWVLNELRNRGCKPDFMAYRIVAEASRSTSSVVDVNNVLKMKRKLGVAPRSNDYREFILNLITERRVCEAKELGQVIVDGNFPIEDDVLNALIGSVSSIDPCSALGFFNFIVRKGSLPTLLTLSNLSRNLLRHGKIDELLKVYSVLSSNGYFSDMESNIVMFSFLCKAGKVREAYGILQDMKKKGLGPDITMYNTLMEACCKEDLLRPAKRLWDEMFVIGCGVNLKTYNILIGKLSERAEVEDALRLFNHMLENGVSPDTTTYTSILEGLCQETKFEAAVEVFSKLINQDAMQQRMACEPIAKWRA</sequence>
<proteinExistence type="inferred from homology"/>
<feature type="repeat" description="PPR" evidence="3">
    <location>
        <begin position="505"/>
        <end position="539"/>
    </location>
</feature>
<dbReference type="PANTHER" id="PTHR47941">
    <property type="entry name" value="PENTATRICOPEPTIDE REPEAT-CONTAINING PROTEIN 3, MITOCHONDRIAL"/>
    <property type="match status" value="1"/>
</dbReference>
<feature type="repeat" description="PPR" evidence="3">
    <location>
        <begin position="400"/>
        <end position="434"/>
    </location>
</feature>
<dbReference type="InterPro" id="IPR002885">
    <property type="entry name" value="PPR_rpt"/>
</dbReference>